<feature type="transmembrane region" description="Helical" evidence="1">
    <location>
        <begin position="70"/>
        <end position="103"/>
    </location>
</feature>
<sequence length="114" mass="12317">MEQYTAPLTPEQQSHNKQSVTAMVLGIVSLVVTWFPFVGLVLAIVGLTMSRSNRKFAEAHGFKENSMNTAGYVTSVVGLIAGVLTIIVTILVIVFGFIAAASFISFSDLPRVFH</sequence>
<reference evidence="2" key="1">
    <citation type="submission" date="2019-08" db="EMBL/GenBank/DDBJ databases">
        <authorList>
            <person name="Kucharzyk K."/>
            <person name="Murdoch R.W."/>
            <person name="Higgins S."/>
            <person name="Loffler F."/>
        </authorList>
    </citation>
    <scope>NUCLEOTIDE SEQUENCE</scope>
</reference>
<feature type="transmembrane region" description="Helical" evidence="1">
    <location>
        <begin position="20"/>
        <end position="49"/>
    </location>
</feature>
<dbReference type="EMBL" id="VSSQ01044196">
    <property type="protein sequence ID" value="MPM98000.1"/>
    <property type="molecule type" value="Genomic_DNA"/>
</dbReference>
<keyword evidence="1" id="KW-1133">Transmembrane helix</keyword>
<evidence type="ECO:0008006" key="3">
    <source>
        <dbReference type="Google" id="ProtNLM"/>
    </source>
</evidence>
<keyword evidence="1" id="KW-0472">Membrane</keyword>
<comment type="caution">
    <text evidence="2">The sequence shown here is derived from an EMBL/GenBank/DDBJ whole genome shotgun (WGS) entry which is preliminary data.</text>
</comment>
<gene>
    <name evidence="2" type="ORF">SDC9_145181</name>
</gene>
<organism evidence="2">
    <name type="scientific">bioreactor metagenome</name>
    <dbReference type="NCBI Taxonomy" id="1076179"/>
    <lineage>
        <taxon>unclassified sequences</taxon>
        <taxon>metagenomes</taxon>
        <taxon>ecological metagenomes</taxon>
    </lineage>
</organism>
<evidence type="ECO:0000313" key="2">
    <source>
        <dbReference type="EMBL" id="MPM98000.1"/>
    </source>
</evidence>
<accession>A0A645E897</accession>
<keyword evidence="1" id="KW-0812">Transmembrane</keyword>
<dbReference type="AlphaFoldDB" id="A0A645E897"/>
<evidence type="ECO:0000256" key="1">
    <source>
        <dbReference type="SAM" id="Phobius"/>
    </source>
</evidence>
<proteinExistence type="predicted"/>
<protein>
    <recommendedName>
        <fullName evidence="3">DUF4190 domain-containing protein</fullName>
    </recommendedName>
</protein>
<name>A0A645E897_9ZZZZ</name>